<organism evidence="2 3">
    <name type="scientific">Candidatus Thiodiazotropha endoloripes</name>
    <dbReference type="NCBI Taxonomy" id="1818881"/>
    <lineage>
        <taxon>Bacteria</taxon>
        <taxon>Pseudomonadati</taxon>
        <taxon>Pseudomonadota</taxon>
        <taxon>Gammaproteobacteria</taxon>
        <taxon>Chromatiales</taxon>
        <taxon>Sedimenticolaceae</taxon>
        <taxon>Candidatus Thiodiazotropha</taxon>
    </lineage>
</organism>
<dbReference type="Gene3D" id="3.20.20.140">
    <property type="entry name" value="Metal-dependent hydrolases"/>
    <property type="match status" value="1"/>
</dbReference>
<accession>A0A1E2USL5</accession>
<dbReference type="Pfam" id="PF04909">
    <property type="entry name" value="Amidohydro_2"/>
    <property type="match status" value="1"/>
</dbReference>
<reference evidence="2 3" key="1">
    <citation type="submission" date="2016-03" db="EMBL/GenBank/DDBJ databases">
        <title>Chemosynthetic sulphur-oxidizing symbionts of marine invertebrate animals are capable of nitrogen fixation.</title>
        <authorList>
            <person name="Petersen J.M."/>
            <person name="Kemper A."/>
            <person name="Gruber-Vodicka H."/>
            <person name="Cardini U."/>
            <person name="Geest Mvander."/>
            <person name="Kleiner M."/>
            <person name="Bulgheresi S."/>
            <person name="Fussmann M."/>
            <person name="Herbold C."/>
            <person name="Seah B.K.B."/>
            <person name="Antony C.Paul."/>
            <person name="Liu D."/>
            <person name="Belitz A."/>
            <person name="Weber M."/>
        </authorList>
    </citation>
    <scope>NUCLEOTIDE SEQUENCE [LARGE SCALE GENOMIC DNA]</scope>
    <source>
        <strain evidence="2">G_D</strain>
    </source>
</reference>
<gene>
    <name evidence="2" type="ORF">A3196_14040</name>
</gene>
<keyword evidence="3" id="KW-1185">Reference proteome</keyword>
<evidence type="ECO:0000259" key="1">
    <source>
        <dbReference type="Pfam" id="PF04909"/>
    </source>
</evidence>
<dbReference type="EMBL" id="LVJZ01000003">
    <property type="protein sequence ID" value="ODB97778.1"/>
    <property type="molecule type" value="Genomic_DNA"/>
</dbReference>
<dbReference type="InterPro" id="IPR032466">
    <property type="entry name" value="Metal_Hydrolase"/>
</dbReference>
<dbReference type="RefSeq" id="WP_069024624.1">
    <property type="nucleotide sequence ID" value="NZ_LVJZ01000003.1"/>
</dbReference>
<evidence type="ECO:0000313" key="2">
    <source>
        <dbReference type="EMBL" id="ODB97778.1"/>
    </source>
</evidence>
<evidence type="ECO:0000313" key="3">
    <source>
        <dbReference type="Proteomes" id="UP000094849"/>
    </source>
</evidence>
<name>A0A1E2USL5_9GAMM</name>
<dbReference type="InterPro" id="IPR006680">
    <property type="entry name" value="Amidohydro-rel"/>
</dbReference>
<comment type="caution">
    <text evidence="2">The sequence shown here is derived from an EMBL/GenBank/DDBJ whole genome shotgun (WGS) entry which is preliminary data.</text>
</comment>
<dbReference type="STRING" id="1818881.A3196_14040"/>
<dbReference type="Proteomes" id="UP000094849">
    <property type="component" value="Unassembled WGS sequence"/>
</dbReference>
<feature type="domain" description="Amidohydrolase-related" evidence="1">
    <location>
        <begin position="113"/>
        <end position="296"/>
    </location>
</feature>
<dbReference type="AlphaFoldDB" id="A0A1E2USL5"/>
<sequence>MIRHFETYVISALLSLIALLSPPSFSGEGLTKLADTHLHWKWNQKEVTEPEQAIKILRDNQVTLAVVTGTPPELALELHQLAPELVIPIYGVYQGRIDWSNWYRDKSMVGRVRQALATRRYRGIGELHMIGGFVSDWKHPNIAALFQLAADFNVPVLVHTEFSRANYLIGFCSAHPKTRFLWAHAGSVLPPVEVARALDQCANLSVELSARDPWRHVGMRIADESGRLKKEWHDLVIAYADRFMIGSDPVWPVEQLNPWDEPDTGWQHLTRFLNFHRNWLEQLPDEVAQKVGYQNAFDYFKSQK</sequence>
<protein>
    <recommendedName>
        <fullName evidence="1">Amidohydrolase-related domain-containing protein</fullName>
    </recommendedName>
</protein>
<dbReference type="GO" id="GO:0016787">
    <property type="term" value="F:hydrolase activity"/>
    <property type="evidence" value="ECO:0007669"/>
    <property type="project" value="InterPro"/>
</dbReference>
<dbReference type="SUPFAM" id="SSF51556">
    <property type="entry name" value="Metallo-dependent hydrolases"/>
    <property type="match status" value="1"/>
</dbReference>
<proteinExistence type="predicted"/>